<feature type="transmembrane region" description="Helical" evidence="4">
    <location>
        <begin position="555"/>
        <end position="577"/>
    </location>
</feature>
<keyword evidence="2" id="KW-0040">ANK repeat</keyword>
<dbReference type="InterPro" id="IPR036770">
    <property type="entry name" value="Ankyrin_rpt-contain_sf"/>
</dbReference>
<keyword evidence="4" id="KW-0812">Transmembrane</keyword>
<feature type="transmembrane region" description="Helical" evidence="4">
    <location>
        <begin position="465"/>
        <end position="484"/>
    </location>
</feature>
<sequence>MSSERRPLSAEALIIAEALEERIHAKLMGIVHNHIDWIRDDEPAPAYDGTASGTEQSTPPNRPPIEYPTGQDGHISRRWTLKEHQNRLLVEELYDAIARGDTTTIDLLISIYGVSQNTADEHGATPLLAAVHAGRAPVVALLLALGADPTAFGAVPADDPNWPYEPCVAQRTPLMLAAAHGALPLVRLLHAPPHAATDALVAPDGQTALRLAAAGGHAHVVAHLPACRAGALRRVRLAQAANAARVRAAFDVAWFIVKYVLVDPAARLGRWCCATALRVCRWCVRQIAALPGRIGRAGKAVWRGVKKVPELAVRAGKAVWRAAKKVPEAVVRATKHAWKFGTETLPRWGRELATWMWELLTQTLPRLAKDFAVWLWAQVTETLPRWGEEFAVALWNLLTKTLPNAAKDFGVYLWRILTHKLPEWGHKLSVWLWDLLAVRVPRTLRLVLNWAWAGMKDLARDIWDIIGRTLSLLHTVLVAAITFLRNATLHDVWNALFDLLRVILVTLPSTIWFWVENFSQVSKDVLEGLLGRFGFIIWVVSYILINLATFVPRKLFAVVQGIARSLAMIIHELIVLINPKM</sequence>
<evidence type="ECO:0000256" key="3">
    <source>
        <dbReference type="SAM" id="MobiDB-lite"/>
    </source>
</evidence>
<feature type="region of interest" description="Disordered" evidence="3">
    <location>
        <begin position="42"/>
        <end position="73"/>
    </location>
</feature>
<evidence type="ECO:0000256" key="4">
    <source>
        <dbReference type="SAM" id="Phobius"/>
    </source>
</evidence>
<dbReference type="PANTHER" id="PTHR24173:SF74">
    <property type="entry name" value="ANKYRIN REPEAT DOMAIN-CONTAINING PROTEIN 16"/>
    <property type="match status" value="1"/>
</dbReference>
<dbReference type="Gene3D" id="1.25.40.20">
    <property type="entry name" value="Ankyrin repeat-containing domain"/>
    <property type="match status" value="1"/>
</dbReference>
<organism evidence="5 6">
    <name type="scientific">Hypholoma sublateritium (strain FD-334 SS-4)</name>
    <dbReference type="NCBI Taxonomy" id="945553"/>
    <lineage>
        <taxon>Eukaryota</taxon>
        <taxon>Fungi</taxon>
        <taxon>Dikarya</taxon>
        <taxon>Basidiomycota</taxon>
        <taxon>Agaricomycotina</taxon>
        <taxon>Agaricomycetes</taxon>
        <taxon>Agaricomycetidae</taxon>
        <taxon>Agaricales</taxon>
        <taxon>Agaricineae</taxon>
        <taxon>Strophariaceae</taxon>
        <taxon>Hypholoma</taxon>
    </lineage>
</organism>
<dbReference type="AlphaFoldDB" id="A0A0D2KWE3"/>
<keyword evidence="4" id="KW-0472">Membrane</keyword>
<dbReference type="Pfam" id="PF00023">
    <property type="entry name" value="Ank"/>
    <property type="match status" value="1"/>
</dbReference>
<feature type="transmembrane region" description="Helical" evidence="4">
    <location>
        <begin position="530"/>
        <end position="548"/>
    </location>
</feature>
<feature type="transmembrane region" description="Helical" evidence="4">
    <location>
        <begin position="496"/>
        <end position="515"/>
    </location>
</feature>
<dbReference type="InterPro" id="IPR002110">
    <property type="entry name" value="Ankyrin_rpt"/>
</dbReference>
<dbReference type="STRING" id="945553.A0A0D2KWE3"/>
<name>A0A0D2KWE3_HYPSF</name>
<dbReference type="OMA" id="GGAWKRW"/>
<dbReference type="OrthoDB" id="2891447at2759"/>
<dbReference type="SUPFAM" id="SSF48403">
    <property type="entry name" value="Ankyrin repeat"/>
    <property type="match status" value="1"/>
</dbReference>
<accession>A0A0D2KWE3</accession>
<proteinExistence type="predicted"/>
<reference evidence="6" key="1">
    <citation type="submission" date="2014-04" db="EMBL/GenBank/DDBJ databases">
        <title>Evolutionary Origins and Diversification of the Mycorrhizal Mutualists.</title>
        <authorList>
            <consortium name="DOE Joint Genome Institute"/>
            <consortium name="Mycorrhizal Genomics Consortium"/>
            <person name="Kohler A."/>
            <person name="Kuo A."/>
            <person name="Nagy L.G."/>
            <person name="Floudas D."/>
            <person name="Copeland A."/>
            <person name="Barry K.W."/>
            <person name="Cichocki N."/>
            <person name="Veneault-Fourrey C."/>
            <person name="LaButti K."/>
            <person name="Lindquist E.A."/>
            <person name="Lipzen A."/>
            <person name="Lundell T."/>
            <person name="Morin E."/>
            <person name="Murat C."/>
            <person name="Riley R."/>
            <person name="Ohm R."/>
            <person name="Sun H."/>
            <person name="Tunlid A."/>
            <person name="Henrissat B."/>
            <person name="Grigoriev I.V."/>
            <person name="Hibbett D.S."/>
            <person name="Martin F."/>
        </authorList>
    </citation>
    <scope>NUCLEOTIDE SEQUENCE [LARGE SCALE GENOMIC DNA]</scope>
    <source>
        <strain evidence="6">FD-334 SS-4</strain>
    </source>
</reference>
<dbReference type="PANTHER" id="PTHR24173">
    <property type="entry name" value="ANKYRIN REPEAT CONTAINING"/>
    <property type="match status" value="1"/>
</dbReference>
<dbReference type="EMBL" id="KN817582">
    <property type="protein sequence ID" value="KJA18962.1"/>
    <property type="molecule type" value="Genomic_DNA"/>
</dbReference>
<evidence type="ECO:0000313" key="5">
    <source>
        <dbReference type="EMBL" id="KJA18962.1"/>
    </source>
</evidence>
<keyword evidence="1" id="KW-0677">Repeat</keyword>
<keyword evidence="4" id="KW-1133">Transmembrane helix</keyword>
<protein>
    <submittedName>
        <fullName evidence="5">Uncharacterized protein</fullName>
    </submittedName>
</protein>
<keyword evidence="6" id="KW-1185">Reference proteome</keyword>
<evidence type="ECO:0000313" key="6">
    <source>
        <dbReference type="Proteomes" id="UP000054270"/>
    </source>
</evidence>
<gene>
    <name evidence="5" type="ORF">HYPSUDRAFT_44648</name>
</gene>
<dbReference type="Proteomes" id="UP000054270">
    <property type="component" value="Unassembled WGS sequence"/>
</dbReference>
<dbReference type="SMART" id="SM00248">
    <property type="entry name" value="ANK"/>
    <property type="match status" value="3"/>
</dbReference>
<evidence type="ECO:0000256" key="1">
    <source>
        <dbReference type="ARBA" id="ARBA00022737"/>
    </source>
</evidence>
<evidence type="ECO:0000256" key="2">
    <source>
        <dbReference type="ARBA" id="ARBA00023043"/>
    </source>
</evidence>